<evidence type="ECO:0000259" key="5">
    <source>
        <dbReference type="SMART" id="SM00853"/>
    </source>
</evidence>
<evidence type="ECO:0000256" key="3">
    <source>
        <dbReference type="ARBA" id="ARBA00023204"/>
    </source>
</evidence>
<dbReference type="InterPro" id="IPR042120">
    <property type="entry name" value="MutL_C_dimsub"/>
</dbReference>
<dbReference type="Proteomes" id="UP000824229">
    <property type="component" value="Unassembled WGS sequence"/>
</dbReference>
<accession>A0A9E2KBR7</accession>
<keyword evidence="7" id="KW-0540">Nuclease</keyword>
<dbReference type="GO" id="GO:0016887">
    <property type="term" value="F:ATP hydrolysis activity"/>
    <property type="evidence" value="ECO:0007669"/>
    <property type="project" value="InterPro"/>
</dbReference>
<keyword evidence="7" id="KW-0255">Endonuclease</keyword>
<keyword evidence="2 4" id="KW-0227">DNA damage</keyword>
<comment type="function">
    <text evidence="4">This protein is involved in the repair of mismatches in DNA. It is required for dam-dependent methyl-directed DNA mismatch repair. May act as a 'molecular matchmaker', a protein that promotes the formation of a stable complex between two or more DNA-binding proteins in an ATP-dependent manner without itself being part of a final effector complex.</text>
</comment>
<evidence type="ECO:0000256" key="4">
    <source>
        <dbReference type="HAMAP-Rule" id="MF_00149"/>
    </source>
</evidence>
<dbReference type="InterPro" id="IPR020667">
    <property type="entry name" value="DNA_mismatch_repair_MutL"/>
</dbReference>
<dbReference type="Pfam" id="PF01119">
    <property type="entry name" value="DNA_mis_repair"/>
    <property type="match status" value="1"/>
</dbReference>
<dbReference type="InterPro" id="IPR037198">
    <property type="entry name" value="MutL_C_sf"/>
</dbReference>
<dbReference type="AlphaFoldDB" id="A0A9E2KBR7"/>
<name>A0A9E2KBR7_9FIRM</name>
<evidence type="ECO:0000313" key="8">
    <source>
        <dbReference type="Proteomes" id="UP000824229"/>
    </source>
</evidence>
<dbReference type="InterPro" id="IPR036890">
    <property type="entry name" value="HATPase_C_sf"/>
</dbReference>
<gene>
    <name evidence="4 7" type="primary">mutL</name>
    <name evidence="7" type="ORF">H9872_02880</name>
</gene>
<dbReference type="InterPro" id="IPR014790">
    <property type="entry name" value="MutL_C"/>
</dbReference>
<comment type="caution">
    <text evidence="7">The sequence shown here is derived from an EMBL/GenBank/DDBJ whole genome shotgun (WGS) entry which is preliminary data.</text>
</comment>
<dbReference type="Pfam" id="PF08676">
    <property type="entry name" value="MutL_C"/>
    <property type="match status" value="1"/>
</dbReference>
<dbReference type="SMART" id="SM00853">
    <property type="entry name" value="MutL_C"/>
    <property type="match status" value="1"/>
</dbReference>
<comment type="similarity">
    <text evidence="1 4">Belongs to the DNA mismatch repair MutL/HexB family.</text>
</comment>
<dbReference type="EMBL" id="JAHLFQ010000056">
    <property type="protein sequence ID" value="MBU3803691.1"/>
    <property type="molecule type" value="Genomic_DNA"/>
</dbReference>
<evidence type="ECO:0000256" key="1">
    <source>
        <dbReference type="ARBA" id="ARBA00006082"/>
    </source>
</evidence>
<keyword evidence="7" id="KW-0378">Hydrolase</keyword>
<dbReference type="PANTHER" id="PTHR10073:SF12">
    <property type="entry name" value="DNA MISMATCH REPAIR PROTEIN MLH1"/>
    <property type="match status" value="1"/>
</dbReference>
<dbReference type="GO" id="GO:0005524">
    <property type="term" value="F:ATP binding"/>
    <property type="evidence" value="ECO:0007669"/>
    <property type="project" value="InterPro"/>
</dbReference>
<dbReference type="SUPFAM" id="SSF54211">
    <property type="entry name" value="Ribosomal protein S5 domain 2-like"/>
    <property type="match status" value="1"/>
</dbReference>
<dbReference type="InterPro" id="IPR014762">
    <property type="entry name" value="DNA_mismatch_repair_CS"/>
</dbReference>
<proteinExistence type="inferred from homology"/>
<dbReference type="CDD" id="cd00782">
    <property type="entry name" value="MutL_Trans"/>
    <property type="match status" value="1"/>
</dbReference>
<dbReference type="Pfam" id="PF13589">
    <property type="entry name" value="HATPase_c_3"/>
    <property type="match status" value="1"/>
</dbReference>
<sequence length="665" mass="75042">MNQIKILDTHTINKIAAGEVVERPASVVKELVENSIDAKASSITVEIKNGGIDLIRVTDNGVGIPKDQVETAFLRHATSKITAAEDLYEVISLGFRGEALASIAAVSHVELLTKVKEATTGKRLAISGGKISESEEVACPDGTTFIMRHLFYNVPARKAFLSSSGTEAAKISDYMYKLALAHPEISFKYIQNTKTIFTTSGDHELKHCILNIYGREYAKHTFKCYYKSSGIECVGLLGTPVLNRGNRNYEHFFINGRYIKSSILQNAVEDAYKTLAMVGKFPFVVLHLNMDPALVDVNVHPTKLQVRFKNIDLIYRIVYEAVSQALKEEYLVPDVNVDQPRGEARANPVIETKQLGVETFFTPRKVENVATAESLLGGESKKDTYVLPETNPYKPSAKTIERLFGPMELKTQKTEEVNPLENSIINESSQSSYEDSEQESVKEAEQLLVALVEKEQQKQEHMAEKQIQSEHHQTPLEYRIVGQLFKTYWLIQYHEKVFIIDQHAAHERILYEQFMAYFKSGNIATQILLLPETLSVTPTEKVLLEENEALFRKLGFIYEPFGEKDIVIREVPYLLNEPLDASVFKEVLDLMSEQKISDLADIKAENIIRMSCRSAIKAHDQLSDKECHELIHSLLALENPFTCPHGRPTLVALTQSDIEKMFKRI</sequence>
<dbReference type="Gene3D" id="3.30.1540.20">
    <property type="entry name" value="MutL, C-terminal domain, dimerisation subdomain"/>
    <property type="match status" value="1"/>
</dbReference>
<dbReference type="HAMAP" id="MF_00149">
    <property type="entry name" value="DNA_mis_repair"/>
    <property type="match status" value="1"/>
</dbReference>
<dbReference type="GO" id="GO:0140664">
    <property type="term" value="F:ATP-dependent DNA damage sensor activity"/>
    <property type="evidence" value="ECO:0007669"/>
    <property type="project" value="InterPro"/>
</dbReference>
<dbReference type="InterPro" id="IPR013507">
    <property type="entry name" value="DNA_mismatch_S5_2-like"/>
</dbReference>
<protein>
    <recommendedName>
        <fullName evidence="4">DNA mismatch repair protein MutL</fullName>
    </recommendedName>
</protein>
<dbReference type="GO" id="GO:0032300">
    <property type="term" value="C:mismatch repair complex"/>
    <property type="evidence" value="ECO:0007669"/>
    <property type="project" value="InterPro"/>
</dbReference>
<organism evidence="7 8">
    <name type="scientific">Candidatus Cellulosilyticum pullistercoris</name>
    <dbReference type="NCBI Taxonomy" id="2838521"/>
    <lineage>
        <taxon>Bacteria</taxon>
        <taxon>Bacillati</taxon>
        <taxon>Bacillota</taxon>
        <taxon>Clostridia</taxon>
        <taxon>Lachnospirales</taxon>
        <taxon>Cellulosilyticaceae</taxon>
        <taxon>Cellulosilyticum</taxon>
    </lineage>
</organism>
<dbReference type="PANTHER" id="PTHR10073">
    <property type="entry name" value="DNA MISMATCH REPAIR PROTEIN MLH, PMS, MUTL"/>
    <property type="match status" value="1"/>
</dbReference>
<dbReference type="SMART" id="SM01340">
    <property type="entry name" value="DNA_mis_repair"/>
    <property type="match status" value="1"/>
</dbReference>
<dbReference type="NCBIfam" id="TIGR00585">
    <property type="entry name" value="mutl"/>
    <property type="match status" value="1"/>
</dbReference>
<dbReference type="FunFam" id="3.30.565.10:FF:000003">
    <property type="entry name" value="DNA mismatch repair endonuclease MutL"/>
    <property type="match status" value="1"/>
</dbReference>
<evidence type="ECO:0000256" key="2">
    <source>
        <dbReference type="ARBA" id="ARBA00022763"/>
    </source>
</evidence>
<dbReference type="GO" id="GO:0004519">
    <property type="term" value="F:endonuclease activity"/>
    <property type="evidence" value="ECO:0007669"/>
    <property type="project" value="UniProtKB-KW"/>
</dbReference>
<dbReference type="Gene3D" id="3.30.1370.100">
    <property type="entry name" value="MutL, C-terminal domain, regulatory subdomain"/>
    <property type="match status" value="1"/>
</dbReference>
<dbReference type="GO" id="GO:0030983">
    <property type="term" value="F:mismatched DNA binding"/>
    <property type="evidence" value="ECO:0007669"/>
    <property type="project" value="InterPro"/>
</dbReference>
<dbReference type="GO" id="GO:0006298">
    <property type="term" value="P:mismatch repair"/>
    <property type="evidence" value="ECO:0007669"/>
    <property type="project" value="UniProtKB-UniRule"/>
</dbReference>
<evidence type="ECO:0000313" key="7">
    <source>
        <dbReference type="EMBL" id="MBU3803691.1"/>
    </source>
</evidence>
<dbReference type="InterPro" id="IPR038973">
    <property type="entry name" value="MutL/Mlh/Pms-like"/>
</dbReference>
<dbReference type="InterPro" id="IPR020568">
    <property type="entry name" value="Ribosomal_Su5_D2-typ_SF"/>
</dbReference>
<dbReference type="PROSITE" id="PS00058">
    <property type="entry name" value="DNA_MISMATCH_REPAIR_1"/>
    <property type="match status" value="1"/>
</dbReference>
<feature type="domain" description="DNA mismatch repair protein S5" evidence="6">
    <location>
        <begin position="209"/>
        <end position="327"/>
    </location>
</feature>
<dbReference type="Gene3D" id="3.30.565.10">
    <property type="entry name" value="Histidine kinase-like ATPase, C-terminal domain"/>
    <property type="match status" value="1"/>
</dbReference>
<evidence type="ECO:0000259" key="6">
    <source>
        <dbReference type="SMART" id="SM01340"/>
    </source>
</evidence>
<reference evidence="7" key="1">
    <citation type="journal article" date="2021" name="PeerJ">
        <title>Extensive microbial diversity within the chicken gut microbiome revealed by metagenomics and culture.</title>
        <authorList>
            <person name="Gilroy R."/>
            <person name="Ravi A."/>
            <person name="Getino M."/>
            <person name="Pursley I."/>
            <person name="Horton D.L."/>
            <person name="Alikhan N.F."/>
            <person name="Baker D."/>
            <person name="Gharbi K."/>
            <person name="Hall N."/>
            <person name="Watson M."/>
            <person name="Adriaenssens E.M."/>
            <person name="Foster-Nyarko E."/>
            <person name="Jarju S."/>
            <person name="Secka A."/>
            <person name="Antonio M."/>
            <person name="Oren A."/>
            <person name="Chaudhuri R.R."/>
            <person name="La Ragione R."/>
            <person name="Hildebrand F."/>
            <person name="Pallen M.J."/>
        </authorList>
    </citation>
    <scope>NUCLEOTIDE SEQUENCE</scope>
    <source>
        <strain evidence="7">B5-657</strain>
    </source>
</reference>
<dbReference type="InterPro" id="IPR002099">
    <property type="entry name" value="MutL/Mlh/PMS"/>
</dbReference>
<dbReference type="SUPFAM" id="SSF55874">
    <property type="entry name" value="ATPase domain of HSP90 chaperone/DNA topoisomerase II/histidine kinase"/>
    <property type="match status" value="1"/>
</dbReference>
<dbReference type="CDD" id="cd16926">
    <property type="entry name" value="HATPase_MutL-MLH-PMS-like"/>
    <property type="match status" value="1"/>
</dbReference>
<feature type="domain" description="MutL C-terminal dimerisation" evidence="5">
    <location>
        <begin position="480"/>
        <end position="622"/>
    </location>
</feature>
<dbReference type="Gene3D" id="3.30.230.10">
    <property type="match status" value="1"/>
</dbReference>
<reference evidence="7" key="2">
    <citation type="submission" date="2021-04" db="EMBL/GenBank/DDBJ databases">
        <authorList>
            <person name="Gilroy R."/>
        </authorList>
    </citation>
    <scope>NUCLEOTIDE SEQUENCE</scope>
    <source>
        <strain evidence="7">B5-657</strain>
    </source>
</reference>
<dbReference type="InterPro" id="IPR042121">
    <property type="entry name" value="MutL_C_regsub"/>
</dbReference>
<keyword evidence="3 4" id="KW-0234">DNA repair</keyword>
<dbReference type="InterPro" id="IPR014721">
    <property type="entry name" value="Ribsml_uS5_D2-typ_fold_subgr"/>
</dbReference>
<dbReference type="SUPFAM" id="SSF118116">
    <property type="entry name" value="DNA mismatch repair protein MutL"/>
    <property type="match status" value="1"/>
</dbReference>